<keyword evidence="2" id="KW-0548">Nucleotidyltransferase</keyword>
<evidence type="ECO:0000313" key="2">
    <source>
        <dbReference type="EMBL" id="PKU36246.1"/>
    </source>
</evidence>
<gene>
    <name evidence="2" type="ORF">llap_13446</name>
</gene>
<evidence type="ECO:0000313" key="3">
    <source>
        <dbReference type="Proteomes" id="UP000233556"/>
    </source>
</evidence>
<feature type="domain" description="Reverse transcriptase" evidence="1">
    <location>
        <begin position="1"/>
        <end position="131"/>
    </location>
</feature>
<proteinExistence type="predicted"/>
<dbReference type="SUPFAM" id="SSF56672">
    <property type="entry name" value="DNA/RNA polymerases"/>
    <property type="match status" value="1"/>
</dbReference>
<dbReference type="GO" id="GO:0003964">
    <property type="term" value="F:RNA-directed DNA polymerase activity"/>
    <property type="evidence" value="ECO:0007669"/>
    <property type="project" value="UniProtKB-KW"/>
</dbReference>
<dbReference type="Pfam" id="PF00078">
    <property type="entry name" value="RVT_1"/>
    <property type="match status" value="1"/>
</dbReference>
<evidence type="ECO:0000259" key="1">
    <source>
        <dbReference type="PROSITE" id="PS50878"/>
    </source>
</evidence>
<name>A0A2I0TR10_LIMLA</name>
<protein>
    <submittedName>
        <fullName evidence="2">Rna-directed dna polymerase from mobile element jockey-like</fullName>
    </submittedName>
</protein>
<dbReference type="OrthoDB" id="416454at2759"/>
<dbReference type="PROSITE" id="PS50878">
    <property type="entry name" value="RT_POL"/>
    <property type="match status" value="1"/>
</dbReference>
<dbReference type="AlphaFoldDB" id="A0A2I0TR10"/>
<keyword evidence="3" id="KW-1185">Reference proteome</keyword>
<reference evidence="3" key="2">
    <citation type="submission" date="2017-12" db="EMBL/GenBank/DDBJ databases">
        <title>Genome sequence of the Bar-tailed Godwit (Limosa lapponica baueri).</title>
        <authorList>
            <person name="Lima N.C.B."/>
            <person name="Parody-Merino A.M."/>
            <person name="Battley P.F."/>
            <person name="Fidler A.E."/>
            <person name="Prosdocimi F."/>
        </authorList>
    </citation>
    <scope>NUCLEOTIDE SEQUENCE [LARGE SCALE GENOMIC DNA]</scope>
</reference>
<reference evidence="3" key="1">
    <citation type="submission" date="2017-11" db="EMBL/GenBank/DDBJ databases">
        <authorList>
            <person name="Lima N.C."/>
            <person name="Parody-Merino A.M."/>
            <person name="Battley P.F."/>
            <person name="Fidler A.E."/>
            <person name="Prosdocimi F."/>
        </authorList>
    </citation>
    <scope>NUCLEOTIDE SEQUENCE [LARGE SCALE GENOMIC DNA]</scope>
</reference>
<keyword evidence="2" id="KW-0808">Transferase</keyword>
<keyword evidence="2" id="KW-0695">RNA-directed DNA polymerase</keyword>
<accession>A0A2I0TR10</accession>
<dbReference type="EMBL" id="KZ507772">
    <property type="protein sequence ID" value="PKU36246.1"/>
    <property type="molecule type" value="Genomic_DNA"/>
</dbReference>
<dbReference type="InterPro" id="IPR000477">
    <property type="entry name" value="RT_dom"/>
</dbReference>
<organism evidence="2 3">
    <name type="scientific">Limosa lapponica baueri</name>
    <dbReference type="NCBI Taxonomy" id="1758121"/>
    <lineage>
        <taxon>Eukaryota</taxon>
        <taxon>Metazoa</taxon>
        <taxon>Chordata</taxon>
        <taxon>Craniata</taxon>
        <taxon>Vertebrata</taxon>
        <taxon>Euteleostomi</taxon>
        <taxon>Archelosauria</taxon>
        <taxon>Archosauria</taxon>
        <taxon>Dinosauria</taxon>
        <taxon>Saurischia</taxon>
        <taxon>Theropoda</taxon>
        <taxon>Coelurosauria</taxon>
        <taxon>Aves</taxon>
        <taxon>Neognathae</taxon>
        <taxon>Neoaves</taxon>
        <taxon>Charadriiformes</taxon>
        <taxon>Scolopacidae</taxon>
        <taxon>Limosa</taxon>
    </lineage>
</organism>
<dbReference type="PANTHER" id="PTHR33332">
    <property type="entry name" value="REVERSE TRANSCRIPTASE DOMAIN-CONTAINING PROTEIN"/>
    <property type="match status" value="1"/>
</dbReference>
<sequence>MRRELPPAQQQVTCLVDERKAVDVFVFFLDFSRAFDIIPHSILLGKLSNCEMTRYTVHWVKNWLNDRAQRVVVNGATSGWQLVTSGVPQGSILGPVLFSIFINDLDAGVECTNSKFADDTKLGSAVDALEE</sequence>
<dbReference type="InterPro" id="IPR043502">
    <property type="entry name" value="DNA/RNA_pol_sf"/>
</dbReference>
<dbReference type="Proteomes" id="UP000233556">
    <property type="component" value="Unassembled WGS sequence"/>
</dbReference>